<feature type="compositionally biased region" description="Basic and acidic residues" evidence="6">
    <location>
        <begin position="1"/>
        <end position="11"/>
    </location>
</feature>
<evidence type="ECO:0000256" key="4">
    <source>
        <dbReference type="ARBA" id="ARBA00022777"/>
    </source>
</evidence>
<dbReference type="PANTHER" id="PTHR24421">
    <property type="entry name" value="NITRATE/NITRITE SENSOR PROTEIN NARX-RELATED"/>
    <property type="match status" value="1"/>
</dbReference>
<dbReference type="CDD" id="cd16917">
    <property type="entry name" value="HATPase_UhpB-NarQ-NarX-like"/>
    <property type="match status" value="1"/>
</dbReference>
<feature type="region of interest" description="Disordered" evidence="6">
    <location>
        <begin position="43"/>
        <end position="65"/>
    </location>
</feature>
<dbReference type="Proteomes" id="UP000076321">
    <property type="component" value="Unassembled WGS sequence"/>
</dbReference>
<dbReference type="InterPro" id="IPR003594">
    <property type="entry name" value="HATPase_dom"/>
</dbReference>
<proteinExistence type="predicted"/>
<dbReference type="EMBL" id="LQCI01000002">
    <property type="protein sequence ID" value="KZB88129.1"/>
    <property type="molecule type" value="Genomic_DNA"/>
</dbReference>
<dbReference type="PROSITE" id="PS50109">
    <property type="entry name" value="HIS_KIN"/>
    <property type="match status" value="1"/>
</dbReference>
<dbReference type="RefSeq" id="WP_061986612.1">
    <property type="nucleotide sequence ID" value="NZ_LQCI01000002.1"/>
</dbReference>
<accession>A0A154MXE8</accession>
<evidence type="ECO:0000256" key="2">
    <source>
        <dbReference type="ARBA" id="ARBA00012438"/>
    </source>
</evidence>
<dbReference type="InterPro" id="IPR004358">
    <property type="entry name" value="Sig_transdc_His_kin-like_C"/>
</dbReference>
<dbReference type="InterPro" id="IPR050482">
    <property type="entry name" value="Sensor_HK_TwoCompSys"/>
</dbReference>
<dbReference type="PRINTS" id="PR00344">
    <property type="entry name" value="BCTRLSENSOR"/>
</dbReference>
<feature type="region of interest" description="Disordered" evidence="6">
    <location>
        <begin position="1"/>
        <end position="27"/>
    </location>
</feature>
<dbReference type="Pfam" id="PF02518">
    <property type="entry name" value="HATPase_c"/>
    <property type="match status" value="1"/>
</dbReference>
<evidence type="ECO:0000256" key="3">
    <source>
        <dbReference type="ARBA" id="ARBA00022679"/>
    </source>
</evidence>
<comment type="catalytic activity">
    <reaction evidence="1">
        <text>ATP + protein L-histidine = ADP + protein N-phospho-L-histidine.</text>
        <dbReference type="EC" id="2.7.13.3"/>
    </reaction>
</comment>
<comment type="caution">
    <text evidence="8">The sequence shown here is derived from an EMBL/GenBank/DDBJ whole genome shotgun (WGS) entry which is preliminary data.</text>
</comment>
<evidence type="ECO:0000256" key="6">
    <source>
        <dbReference type="SAM" id="MobiDB-lite"/>
    </source>
</evidence>
<keyword evidence="4" id="KW-0418">Kinase</keyword>
<dbReference type="AlphaFoldDB" id="A0A154MXE8"/>
<keyword evidence="5" id="KW-0902">Two-component regulatory system</keyword>
<dbReference type="SUPFAM" id="SSF55874">
    <property type="entry name" value="ATPase domain of HSP90 chaperone/DNA topoisomerase II/histidine kinase"/>
    <property type="match status" value="1"/>
</dbReference>
<evidence type="ECO:0000313" key="8">
    <source>
        <dbReference type="EMBL" id="KZB88129.1"/>
    </source>
</evidence>
<dbReference type="InterPro" id="IPR036890">
    <property type="entry name" value="HATPase_C_sf"/>
</dbReference>
<gene>
    <name evidence="8" type="ORF">AVL48_19370</name>
</gene>
<dbReference type="GO" id="GO:0004673">
    <property type="term" value="F:protein histidine kinase activity"/>
    <property type="evidence" value="ECO:0007669"/>
    <property type="project" value="UniProtKB-EC"/>
</dbReference>
<dbReference type="Gene3D" id="3.30.565.10">
    <property type="entry name" value="Histidine kinase-like ATPase, C-terminal domain"/>
    <property type="match status" value="1"/>
</dbReference>
<sequence>MVLDVRDDGRGFDPLSPPGDTTGGGFGLTAMRQRIENLSGTLRIESEPGGGTGISARVPLRADQR</sequence>
<evidence type="ECO:0000259" key="7">
    <source>
        <dbReference type="PROSITE" id="PS50109"/>
    </source>
</evidence>
<reference evidence="8 9" key="1">
    <citation type="submission" date="2015-12" db="EMBL/GenBank/DDBJ databases">
        <title>Amycolatopsis regifaucium genome sequencing and assembly.</title>
        <authorList>
            <person name="Mayilraj S."/>
        </authorList>
    </citation>
    <scope>NUCLEOTIDE SEQUENCE [LARGE SCALE GENOMIC DNA]</scope>
    <source>
        <strain evidence="8 9">GY080</strain>
    </source>
</reference>
<dbReference type="InterPro" id="IPR005467">
    <property type="entry name" value="His_kinase_dom"/>
</dbReference>
<dbReference type="EC" id="2.7.13.3" evidence="2"/>
<protein>
    <recommendedName>
        <fullName evidence="2">histidine kinase</fullName>
        <ecNumber evidence="2">2.7.13.3</ecNumber>
    </recommendedName>
</protein>
<name>A0A154MXE8_9PSEU</name>
<evidence type="ECO:0000256" key="5">
    <source>
        <dbReference type="ARBA" id="ARBA00023012"/>
    </source>
</evidence>
<evidence type="ECO:0000313" key="9">
    <source>
        <dbReference type="Proteomes" id="UP000076321"/>
    </source>
</evidence>
<feature type="domain" description="Histidine kinase" evidence="7">
    <location>
        <begin position="1"/>
        <end position="62"/>
    </location>
</feature>
<dbReference type="GO" id="GO:0000160">
    <property type="term" value="P:phosphorelay signal transduction system"/>
    <property type="evidence" value="ECO:0007669"/>
    <property type="project" value="UniProtKB-KW"/>
</dbReference>
<keyword evidence="3" id="KW-0808">Transferase</keyword>
<evidence type="ECO:0000256" key="1">
    <source>
        <dbReference type="ARBA" id="ARBA00000085"/>
    </source>
</evidence>
<organism evidence="8 9">
    <name type="scientific">Amycolatopsis regifaucium</name>
    <dbReference type="NCBI Taxonomy" id="546365"/>
    <lineage>
        <taxon>Bacteria</taxon>
        <taxon>Bacillati</taxon>
        <taxon>Actinomycetota</taxon>
        <taxon>Actinomycetes</taxon>
        <taxon>Pseudonocardiales</taxon>
        <taxon>Pseudonocardiaceae</taxon>
        <taxon>Amycolatopsis</taxon>
    </lineage>
</organism>